<dbReference type="AlphaFoldDB" id="A0A8J6P7X2"/>
<evidence type="ECO:0000256" key="1">
    <source>
        <dbReference type="ARBA" id="ARBA00007613"/>
    </source>
</evidence>
<comment type="subcellular location">
    <subcellularLocation>
        <location evidence="2">Cell membrane</location>
        <topology evidence="2">Lipid-anchor</topology>
    </subcellularLocation>
</comment>
<feature type="signal peptide" evidence="2">
    <location>
        <begin position="1"/>
        <end position="18"/>
    </location>
</feature>
<dbReference type="EMBL" id="JACVEL010000014">
    <property type="protein sequence ID" value="MBC9813714.1"/>
    <property type="molecule type" value="Genomic_DNA"/>
</dbReference>
<dbReference type="PROSITE" id="PS51257">
    <property type="entry name" value="PROKAR_LIPOPROTEIN"/>
    <property type="match status" value="1"/>
</dbReference>
<dbReference type="NCBIfam" id="TIGR01845">
    <property type="entry name" value="outer_NodT"/>
    <property type="match status" value="1"/>
</dbReference>
<keyword evidence="2" id="KW-0449">Lipoprotein</keyword>
<keyword evidence="2" id="KW-0812">Transmembrane</keyword>
<dbReference type="Pfam" id="PF02321">
    <property type="entry name" value="OEP"/>
    <property type="match status" value="2"/>
</dbReference>
<keyword evidence="2" id="KW-0472">Membrane</keyword>
<keyword evidence="2" id="KW-0732">Signal</keyword>
<comment type="caution">
    <text evidence="3">The sequence shown here is derived from an EMBL/GenBank/DDBJ whole genome shotgun (WGS) entry which is preliminary data.</text>
</comment>
<dbReference type="Gene3D" id="2.20.200.10">
    <property type="entry name" value="Outer membrane efflux proteins (OEP)"/>
    <property type="match status" value="1"/>
</dbReference>
<dbReference type="GO" id="GO:0015562">
    <property type="term" value="F:efflux transmembrane transporter activity"/>
    <property type="evidence" value="ECO:0007669"/>
    <property type="project" value="InterPro"/>
</dbReference>
<dbReference type="Proteomes" id="UP000652681">
    <property type="component" value="Unassembled WGS sequence"/>
</dbReference>
<evidence type="ECO:0000313" key="4">
    <source>
        <dbReference type="Proteomes" id="UP000652681"/>
    </source>
</evidence>
<dbReference type="PANTHER" id="PTHR30203">
    <property type="entry name" value="OUTER MEMBRANE CATION EFFLUX PROTEIN"/>
    <property type="match status" value="1"/>
</dbReference>
<keyword evidence="4" id="KW-1185">Reference proteome</keyword>
<sequence>MKNKITGLLVIVLISACAAPKDIDKSNVKPLPESFGNTTAAQTGAFVPITLTTYFNDPELIALFEKVVQANPDYQILQQRVQIANAHLKQSKRAMLPTVDALVNASGTKFGKYTMEGVGNFDTNLSANIEENQKIRTDITPNYFIGVQTSWEVDIWGRLRNKKKAAKERYLASFEGFRLVRNQLFTDVADLYYELIALDKKMIIYEENYAVQQKAFEIILAERSAGKSTELAVQQFGAQTKKLLAEIEQLKLDIIATEKALLTLTGEYGGTISRGGNFITNHLQILNQTMDVDSVIHQRPDVAESYYELLATNADARSARAAFFPKLQIGGGIGMNAFSMQTFFNPGSLAWQILGGLTAPVFNQGQLKRDYFISKRNQEIAFYSYQKNVTSAFNELSLLLTQVGVYQDILKIKAEEVAYLDRAVSVSNDLYLTGYANYLEIINSQKHKLQAELDYVDYQQRNARTLITLYKALGGEME</sequence>
<dbReference type="PANTHER" id="PTHR30203:SF30">
    <property type="entry name" value="OUTER MEMBRANE PROTEIN-RELATED"/>
    <property type="match status" value="1"/>
</dbReference>
<reference evidence="3" key="1">
    <citation type="submission" date="2020-09" db="EMBL/GenBank/DDBJ databases">
        <title>Taishania pollutisoli gen. nov., sp. nov., Isolated from Tetrabromobisphenol A-Contaminated Soil.</title>
        <authorList>
            <person name="Chen Q."/>
        </authorList>
    </citation>
    <scope>NUCLEOTIDE SEQUENCE</scope>
    <source>
        <strain evidence="3">CZZ-1</strain>
    </source>
</reference>
<keyword evidence="2" id="KW-1134">Transmembrane beta strand</keyword>
<comment type="similarity">
    <text evidence="1 2">Belongs to the outer membrane factor (OMF) (TC 1.B.17) family.</text>
</comment>
<dbReference type="RefSeq" id="WP_216714716.1">
    <property type="nucleotide sequence ID" value="NZ_JACVEL010000014.1"/>
</dbReference>
<dbReference type="GO" id="GO:0005886">
    <property type="term" value="C:plasma membrane"/>
    <property type="evidence" value="ECO:0007669"/>
    <property type="project" value="UniProtKB-SubCell"/>
</dbReference>
<name>A0A8J6P7X2_9FLAO</name>
<evidence type="ECO:0000313" key="3">
    <source>
        <dbReference type="EMBL" id="MBC9813714.1"/>
    </source>
</evidence>
<gene>
    <name evidence="3" type="ORF">H9Y05_14655</name>
</gene>
<evidence type="ECO:0000256" key="2">
    <source>
        <dbReference type="RuleBase" id="RU362097"/>
    </source>
</evidence>
<accession>A0A8J6P7X2</accession>
<dbReference type="SUPFAM" id="SSF56954">
    <property type="entry name" value="Outer membrane efflux proteins (OEP)"/>
    <property type="match status" value="1"/>
</dbReference>
<dbReference type="Gene3D" id="1.20.1600.10">
    <property type="entry name" value="Outer membrane efflux proteins (OEP)"/>
    <property type="match status" value="1"/>
</dbReference>
<dbReference type="InterPro" id="IPR010131">
    <property type="entry name" value="MdtP/NodT-like"/>
</dbReference>
<protein>
    <submittedName>
        <fullName evidence="3">TolC family protein</fullName>
    </submittedName>
</protein>
<feature type="chain" id="PRO_5035338921" evidence="2">
    <location>
        <begin position="19"/>
        <end position="478"/>
    </location>
</feature>
<keyword evidence="2" id="KW-0564">Palmitate</keyword>
<dbReference type="InterPro" id="IPR003423">
    <property type="entry name" value="OMP_efflux"/>
</dbReference>
<organism evidence="3 4">
    <name type="scientific">Taishania pollutisoli</name>
    <dbReference type="NCBI Taxonomy" id="2766479"/>
    <lineage>
        <taxon>Bacteria</taxon>
        <taxon>Pseudomonadati</taxon>
        <taxon>Bacteroidota</taxon>
        <taxon>Flavobacteriia</taxon>
        <taxon>Flavobacteriales</taxon>
        <taxon>Crocinitomicaceae</taxon>
        <taxon>Taishania</taxon>
    </lineage>
</organism>
<proteinExistence type="inferred from homology"/>